<evidence type="ECO:0000259" key="5">
    <source>
        <dbReference type="Pfam" id="PF02866"/>
    </source>
</evidence>
<dbReference type="Gene3D" id="3.40.50.720">
    <property type="entry name" value="NAD(P)-binding Rossmann-like Domain"/>
    <property type="match status" value="1"/>
</dbReference>
<keyword evidence="1 3" id="KW-0560">Oxidoreductase</keyword>
<dbReference type="InterPro" id="IPR022383">
    <property type="entry name" value="Lactate/malate_DH_C"/>
</dbReference>
<dbReference type="Pfam" id="PF02866">
    <property type="entry name" value="Ldh_1_C"/>
    <property type="match status" value="1"/>
</dbReference>
<feature type="domain" description="Lactate/malate dehydrogenase N-terminal" evidence="4">
    <location>
        <begin position="241"/>
        <end position="292"/>
    </location>
</feature>
<evidence type="ECO:0000256" key="1">
    <source>
        <dbReference type="ARBA" id="ARBA00023002"/>
    </source>
</evidence>
<gene>
    <name evidence="6" type="ORF">ACH5RR_008263</name>
</gene>
<protein>
    <submittedName>
        <fullName evidence="6">Uncharacterized protein</fullName>
    </submittedName>
</protein>
<dbReference type="Gene3D" id="3.90.110.10">
    <property type="entry name" value="Lactate dehydrogenase/glycoside hydrolase, family 4, C-terminal"/>
    <property type="match status" value="1"/>
</dbReference>
<dbReference type="Proteomes" id="UP001630127">
    <property type="component" value="Unassembled WGS sequence"/>
</dbReference>
<dbReference type="InterPro" id="IPR001236">
    <property type="entry name" value="Lactate/malate_DH_N"/>
</dbReference>
<dbReference type="InterPro" id="IPR015955">
    <property type="entry name" value="Lactate_DH/Glyco_Ohase_4_C"/>
</dbReference>
<sequence length="357" mass="41420">MDWMLLESARPKQTTSVAKYFKKFEDWRIDMLDFKIELDKVYFIEKFSMGLDWNIWVKLWEFRSPPKILFEAYLQANFEEVVMKKVEVKEGRTMGIEVEIPNDDDKKNINKDSDDERNDRAEILFDAQESTVMLEKKSNCENIENLQVEIKETPIKLCGRKDAIVAWYKLETSTRSHYYLAPDQPYEPSISIIGIYIKEKVHMEYQAYSTMEPKLRWDKFCKEFCKRTGGVNSRGINEEFQVQIVKSLYTAIAKYCHHALVNMISNLVSSTIPIASKVFKKAGTYDKKRLFGITMLAVVRVKTFYVGKAKVNVAEVNLRVVGGHIGITILPLFSQVTLKANLPDEDMKALIERTQDG</sequence>
<evidence type="ECO:0000313" key="7">
    <source>
        <dbReference type="Proteomes" id="UP001630127"/>
    </source>
</evidence>
<keyword evidence="2" id="KW-0520">NAD</keyword>
<evidence type="ECO:0000256" key="2">
    <source>
        <dbReference type="ARBA" id="ARBA00023027"/>
    </source>
</evidence>
<organism evidence="6 7">
    <name type="scientific">Cinchona calisaya</name>
    <dbReference type="NCBI Taxonomy" id="153742"/>
    <lineage>
        <taxon>Eukaryota</taxon>
        <taxon>Viridiplantae</taxon>
        <taxon>Streptophyta</taxon>
        <taxon>Embryophyta</taxon>
        <taxon>Tracheophyta</taxon>
        <taxon>Spermatophyta</taxon>
        <taxon>Magnoliopsida</taxon>
        <taxon>eudicotyledons</taxon>
        <taxon>Gunneridae</taxon>
        <taxon>Pentapetalae</taxon>
        <taxon>asterids</taxon>
        <taxon>lamiids</taxon>
        <taxon>Gentianales</taxon>
        <taxon>Rubiaceae</taxon>
        <taxon>Cinchonoideae</taxon>
        <taxon>Cinchoneae</taxon>
        <taxon>Cinchona</taxon>
    </lineage>
</organism>
<keyword evidence="7" id="KW-1185">Reference proteome</keyword>
<dbReference type="GO" id="GO:0016491">
    <property type="term" value="F:oxidoreductase activity"/>
    <property type="evidence" value="ECO:0007669"/>
    <property type="project" value="UniProtKB-KW"/>
</dbReference>
<dbReference type="EMBL" id="JBJUIK010000004">
    <property type="protein sequence ID" value="KAL3528941.1"/>
    <property type="molecule type" value="Genomic_DNA"/>
</dbReference>
<evidence type="ECO:0000256" key="3">
    <source>
        <dbReference type="RuleBase" id="RU003369"/>
    </source>
</evidence>
<dbReference type="PANTHER" id="PTHR11540">
    <property type="entry name" value="MALATE AND LACTATE DEHYDROGENASE"/>
    <property type="match status" value="1"/>
</dbReference>
<name>A0ABD3ADF1_9GENT</name>
<dbReference type="PANTHER" id="PTHR11540:SF47">
    <property type="entry name" value="MALATE DEHYDROGENASE"/>
    <property type="match status" value="1"/>
</dbReference>
<dbReference type="SUPFAM" id="SSF56327">
    <property type="entry name" value="LDH C-terminal domain-like"/>
    <property type="match status" value="1"/>
</dbReference>
<feature type="domain" description="Lactate/malate dehydrogenase C-terminal" evidence="5">
    <location>
        <begin position="294"/>
        <end position="356"/>
    </location>
</feature>
<dbReference type="AlphaFoldDB" id="A0ABD3ADF1"/>
<dbReference type="Pfam" id="PF00056">
    <property type="entry name" value="Ldh_1_N"/>
    <property type="match status" value="1"/>
</dbReference>
<evidence type="ECO:0000259" key="4">
    <source>
        <dbReference type="Pfam" id="PF00056"/>
    </source>
</evidence>
<comment type="similarity">
    <text evidence="3">Belongs to the LDH/MDH superfamily.</text>
</comment>
<evidence type="ECO:0000313" key="6">
    <source>
        <dbReference type="EMBL" id="KAL3528941.1"/>
    </source>
</evidence>
<reference evidence="6 7" key="1">
    <citation type="submission" date="2024-11" db="EMBL/GenBank/DDBJ databases">
        <title>A near-complete genome assembly of Cinchona calisaya.</title>
        <authorList>
            <person name="Lian D.C."/>
            <person name="Zhao X.W."/>
            <person name="Wei L."/>
        </authorList>
    </citation>
    <scope>NUCLEOTIDE SEQUENCE [LARGE SCALE GENOMIC DNA]</scope>
    <source>
        <tissue evidence="6">Nenye</tissue>
    </source>
</reference>
<accession>A0ABD3ADF1</accession>
<comment type="caution">
    <text evidence="6">The sequence shown here is derived from an EMBL/GenBank/DDBJ whole genome shotgun (WGS) entry which is preliminary data.</text>
</comment>
<proteinExistence type="inferred from homology"/>